<organism evidence="1 2">
    <name type="scientific">Mythimna loreyi</name>
    <dbReference type="NCBI Taxonomy" id="667449"/>
    <lineage>
        <taxon>Eukaryota</taxon>
        <taxon>Metazoa</taxon>
        <taxon>Ecdysozoa</taxon>
        <taxon>Arthropoda</taxon>
        <taxon>Hexapoda</taxon>
        <taxon>Insecta</taxon>
        <taxon>Pterygota</taxon>
        <taxon>Neoptera</taxon>
        <taxon>Endopterygota</taxon>
        <taxon>Lepidoptera</taxon>
        <taxon>Glossata</taxon>
        <taxon>Ditrysia</taxon>
        <taxon>Noctuoidea</taxon>
        <taxon>Noctuidae</taxon>
        <taxon>Noctuinae</taxon>
        <taxon>Hadenini</taxon>
        <taxon>Mythimna</taxon>
    </lineage>
</organism>
<keyword evidence="2" id="KW-1185">Reference proteome</keyword>
<sequence>MKSLLIILIVMLSWSVEASNKSEKTNEVEPRGKAKYALITNLAIVLAAKVGLYKLILAIALTVASLKILLIMVWVSAIYKYVPDPYLHYQKTGHFGHNLEHFGHNPEQFGYYHDKFSHHREGYQALDLIADFIKNRQRR</sequence>
<name>A0ACC2R7M1_9NEOP</name>
<protein>
    <submittedName>
        <fullName evidence="1">Uncharacterized protein</fullName>
    </submittedName>
</protein>
<gene>
    <name evidence="1" type="ORF">PYW08_006643</name>
</gene>
<reference evidence="1" key="1">
    <citation type="submission" date="2023-03" db="EMBL/GenBank/DDBJ databases">
        <title>Chromosome-level genomes of two armyworms, Mythimna separata and Mythimna loreyi, provide insights into the biosynthesis and reception of sex pheromones.</title>
        <authorList>
            <person name="Zhao H."/>
        </authorList>
    </citation>
    <scope>NUCLEOTIDE SEQUENCE</scope>
    <source>
        <strain evidence="1">BeijingLab</strain>
    </source>
</reference>
<evidence type="ECO:0000313" key="2">
    <source>
        <dbReference type="Proteomes" id="UP001231649"/>
    </source>
</evidence>
<evidence type="ECO:0000313" key="1">
    <source>
        <dbReference type="EMBL" id="KAJ8735987.1"/>
    </source>
</evidence>
<comment type="caution">
    <text evidence="1">The sequence shown here is derived from an EMBL/GenBank/DDBJ whole genome shotgun (WGS) entry which is preliminary data.</text>
</comment>
<dbReference type="EMBL" id="CM056778">
    <property type="protein sequence ID" value="KAJ8735987.1"/>
    <property type="molecule type" value="Genomic_DNA"/>
</dbReference>
<proteinExistence type="predicted"/>
<accession>A0ACC2R7M1</accession>
<dbReference type="Proteomes" id="UP001231649">
    <property type="component" value="Chromosome 2"/>
</dbReference>